<dbReference type="OrthoDB" id="125011at2759"/>
<reference evidence="3" key="2">
    <citation type="submission" date="2012-11" db="EMBL/GenBank/DDBJ databases">
        <authorList>
            <person name="Kuo A."/>
            <person name="Curtis B.A."/>
            <person name="Tanifuji G."/>
            <person name="Burki F."/>
            <person name="Gruber A."/>
            <person name="Irimia M."/>
            <person name="Maruyama S."/>
            <person name="Arias M.C."/>
            <person name="Ball S.G."/>
            <person name="Gile G.H."/>
            <person name="Hirakawa Y."/>
            <person name="Hopkins J.F."/>
            <person name="Rensing S.A."/>
            <person name="Schmutz J."/>
            <person name="Symeonidi A."/>
            <person name="Elias M."/>
            <person name="Eveleigh R.J."/>
            <person name="Herman E.K."/>
            <person name="Klute M.J."/>
            <person name="Nakayama T."/>
            <person name="Obornik M."/>
            <person name="Reyes-Prieto A."/>
            <person name="Armbrust E.V."/>
            <person name="Aves S.J."/>
            <person name="Beiko R.G."/>
            <person name="Coutinho P."/>
            <person name="Dacks J.B."/>
            <person name="Durnford D.G."/>
            <person name="Fast N.M."/>
            <person name="Green B.R."/>
            <person name="Grisdale C."/>
            <person name="Hempe F."/>
            <person name="Henrissat B."/>
            <person name="Hoppner M.P."/>
            <person name="Ishida K.-I."/>
            <person name="Kim E."/>
            <person name="Koreny L."/>
            <person name="Kroth P.G."/>
            <person name="Liu Y."/>
            <person name="Malik S.-B."/>
            <person name="Maier U.G."/>
            <person name="McRose D."/>
            <person name="Mock T."/>
            <person name="Neilson J.A."/>
            <person name="Onodera N.T."/>
            <person name="Poole A.M."/>
            <person name="Pritham E.J."/>
            <person name="Richards T.A."/>
            <person name="Rocap G."/>
            <person name="Roy S.W."/>
            <person name="Sarai C."/>
            <person name="Schaack S."/>
            <person name="Shirato S."/>
            <person name="Slamovits C.H."/>
            <person name="Spencer D.F."/>
            <person name="Suzuki S."/>
            <person name="Worden A.Z."/>
            <person name="Zauner S."/>
            <person name="Barry K."/>
            <person name="Bell C."/>
            <person name="Bharti A.K."/>
            <person name="Crow J.A."/>
            <person name="Grimwood J."/>
            <person name="Kramer R."/>
            <person name="Lindquist E."/>
            <person name="Lucas S."/>
            <person name="Salamov A."/>
            <person name="McFadden G.I."/>
            <person name="Lane C.E."/>
            <person name="Keeling P.J."/>
            <person name="Gray M.W."/>
            <person name="Grigoriev I.V."/>
            <person name="Archibald J.M."/>
        </authorList>
    </citation>
    <scope>NUCLEOTIDE SEQUENCE</scope>
    <source>
        <strain evidence="3">CCMP2712</strain>
    </source>
</reference>
<keyword evidence="3" id="KW-1185">Reference proteome</keyword>
<proteinExistence type="predicted"/>
<dbReference type="KEGG" id="gtt:GUITHDRAFT_153490"/>
<sequence>MASQAANDQHGNLDNAGTHSLRKGGITHLLGMMDGPGAPTVYIRANWKIGETQDRYILGGTGGDQFAGRILAGNDSGTADFAVLPPHFTTEGLKQIEEIGWERFISGYGSFPAGFQKCIRFFLASILWHLPTLQEWFPHSNDDIWGMPMFGMFGQGSMARLMSLREHIIVSSHRCTDCGMSASGTPTKTEILKGMKEMRVEVRDAIKEEMKVIEEKMDEKMKVMEG</sequence>
<protein>
    <submittedName>
        <fullName evidence="1 2">Uncharacterized protein</fullName>
    </submittedName>
</protein>
<accession>L1J271</accession>
<evidence type="ECO:0000313" key="3">
    <source>
        <dbReference type="Proteomes" id="UP000011087"/>
    </source>
</evidence>
<evidence type="ECO:0000313" key="2">
    <source>
        <dbReference type="EnsemblProtists" id="EKX42621"/>
    </source>
</evidence>
<dbReference type="GeneID" id="17299358"/>
<dbReference type="EnsemblProtists" id="EKX42621">
    <property type="protein sequence ID" value="EKX42621"/>
    <property type="gene ID" value="GUITHDRAFT_153490"/>
</dbReference>
<dbReference type="PaxDb" id="55529-EKX42621"/>
<evidence type="ECO:0000313" key="1">
    <source>
        <dbReference type="EMBL" id="EKX42621.1"/>
    </source>
</evidence>
<dbReference type="HOGENOM" id="CLU_1227588_0_0_1"/>
<organism evidence="1">
    <name type="scientific">Guillardia theta (strain CCMP2712)</name>
    <name type="common">Cryptophyte</name>
    <dbReference type="NCBI Taxonomy" id="905079"/>
    <lineage>
        <taxon>Eukaryota</taxon>
        <taxon>Cryptophyceae</taxon>
        <taxon>Pyrenomonadales</taxon>
        <taxon>Geminigeraceae</taxon>
        <taxon>Guillardia</taxon>
    </lineage>
</organism>
<reference evidence="1 3" key="1">
    <citation type="journal article" date="2012" name="Nature">
        <title>Algal genomes reveal evolutionary mosaicism and the fate of nucleomorphs.</title>
        <authorList>
            <consortium name="DOE Joint Genome Institute"/>
            <person name="Curtis B.A."/>
            <person name="Tanifuji G."/>
            <person name="Burki F."/>
            <person name="Gruber A."/>
            <person name="Irimia M."/>
            <person name="Maruyama S."/>
            <person name="Arias M.C."/>
            <person name="Ball S.G."/>
            <person name="Gile G.H."/>
            <person name="Hirakawa Y."/>
            <person name="Hopkins J.F."/>
            <person name="Kuo A."/>
            <person name="Rensing S.A."/>
            <person name="Schmutz J."/>
            <person name="Symeonidi A."/>
            <person name="Elias M."/>
            <person name="Eveleigh R.J."/>
            <person name="Herman E.K."/>
            <person name="Klute M.J."/>
            <person name="Nakayama T."/>
            <person name="Obornik M."/>
            <person name="Reyes-Prieto A."/>
            <person name="Armbrust E.V."/>
            <person name="Aves S.J."/>
            <person name="Beiko R.G."/>
            <person name="Coutinho P."/>
            <person name="Dacks J.B."/>
            <person name="Durnford D.G."/>
            <person name="Fast N.M."/>
            <person name="Green B.R."/>
            <person name="Grisdale C.J."/>
            <person name="Hempel F."/>
            <person name="Henrissat B."/>
            <person name="Hoppner M.P."/>
            <person name="Ishida K."/>
            <person name="Kim E."/>
            <person name="Koreny L."/>
            <person name="Kroth P.G."/>
            <person name="Liu Y."/>
            <person name="Malik S.B."/>
            <person name="Maier U.G."/>
            <person name="McRose D."/>
            <person name="Mock T."/>
            <person name="Neilson J.A."/>
            <person name="Onodera N.T."/>
            <person name="Poole A.M."/>
            <person name="Pritham E.J."/>
            <person name="Richards T.A."/>
            <person name="Rocap G."/>
            <person name="Roy S.W."/>
            <person name="Sarai C."/>
            <person name="Schaack S."/>
            <person name="Shirato S."/>
            <person name="Slamovits C.H."/>
            <person name="Spencer D.F."/>
            <person name="Suzuki S."/>
            <person name="Worden A.Z."/>
            <person name="Zauner S."/>
            <person name="Barry K."/>
            <person name="Bell C."/>
            <person name="Bharti A.K."/>
            <person name="Crow J.A."/>
            <person name="Grimwood J."/>
            <person name="Kramer R."/>
            <person name="Lindquist E."/>
            <person name="Lucas S."/>
            <person name="Salamov A."/>
            <person name="McFadden G.I."/>
            <person name="Lane C.E."/>
            <person name="Keeling P.J."/>
            <person name="Gray M.W."/>
            <person name="Grigoriev I.V."/>
            <person name="Archibald J.M."/>
        </authorList>
    </citation>
    <scope>NUCLEOTIDE SEQUENCE</scope>
    <source>
        <strain evidence="1 3">CCMP2712</strain>
    </source>
</reference>
<dbReference type="AlphaFoldDB" id="L1J271"/>
<dbReference type="RefSeq" id="XP_005829601.1">
    <property type="nucleotide sequence ID" value="XM_005829544.1"/>
</dbReference>
<gene>
    <name evidence="1" type="ORF">GUITHDRAFT_153490</name>
</gene>
<dbReference type="Proteomes" id="UP000011087">
    <property type="component" value="Unassembled WGS sequence"/>
</dbReference>
<dbReference type="EMBL" id="JH993015">
    <property type="protein sequence ID" value="EKX42621.1"/>
    <property type="molecule type" value="Genomic_DNA"/>
</dbReference>
<name>L1J271_GUITC</name>
<reference evidence="2" key="3">
    <citation type="submission" date="2016-03" db="UniProtKB">
        <authorList>
            <consortium name="EnsemblProtists"/>
        </authorList>
    </citation>
    <scope>IDENTIFICATION</scope>
</reference>
<feature type="non-terminal residue" evidence="1">
    <location>
        <position position="1"/>
    </location>
</feature>